<name>A0A4Z1GIS1_9HELO</name>
<gene>
    <name evidence="2" type="ORF">BHYA_0120g00300</name>
</gene>
<proteinExistence type="predicted"/>
<accession>A0A4Z1GIS1</accession>
<dbReference type="InterPro" id="IPR011333">
    <property type="entry name" value="SKP1/BTB/POZ_sf"/>
</dbReference>
<organism evidence="2 3">
    <name type="scientific">Botrytis hyacinthi</name>
    <dbReference type="NCBI Taxonomy" id="278943"/>
    <lineage>
        <taxon>Eukaryota</taxon>
        <taxon>Fungi</taxon>
        <taxon>Dikarya</taxon>
        <taxon>Ascomycota</taxon>
        <taxon>Pezizomycotina</taxon>
        <taxon>Leotiomycetes</taxon>
        <taxon>Helotiales</taxon>
        <taxon>Sclerotiniaceae</taxon>
        <taxon>Botrytis</taxon>
    </lineage>
</organism>
<feature type="domain" description="BTB" evidence="1">
    <location>
        <begin position="40"/>
        <end position="109"/>
    </location>
</feature>
<dbReference type="Pfam" id="PF00651">
    <property type="entry name" value="BTB"/>
    <property type="match status" value="1"/>
</dbReference>
<comment type="caution">
    <text evidence="2">The sequence shown here is derived from an EMBL/GenBank/DDBJ whole genome shotgun (WGS) entry which is preliminary data.</text>
</comment>
<dbReference type="EMBL" id="PQXK01000120">
    <property type="protein sequence ID" value="TGO36605.1"/>
    <property type="molecule type" value="Genomic_DNA"/>
</dbReference>
<dbReference type="Gene3D" id="3.30.710.10">
    <property type="entry name" value="Potassium Channel Kv1.1, Chain A"/>
    <property type="match status" value="1"/>
</dbReference>
<dbReference type="CDD" id="cd18186">
    <property type="entry name" value="BTB_POZ_ZBTB_KLHL-like"/>
    <property type="match status" value="1"/>
</dbReference>
<dbReference type="PANTHER" id="PTHR47843">
    <property type="entry name" value="BTB DOMAIN-CONTAINING PROTEIN-RELATED"/>
    <property type="match status" value="1"/>
</dbReference>
<keyword evidence="3" id="KW-1185">Reference proteome</keyword>
<reference evidence="2 3" key="1">
    <citation type="submission" date="2017-12" db="EMBL/GenBank/DDBJ databases">
        <title>Comparative genomics of Botrytis spp.</title>
        <authorList>
            <person name="Valero-Jimenez C.A."/>
            <person name="Tapia P."/>
            <person name="Veloso J."/>
            <person name="Silva-Moreno E."/>
            <person name="Staats M."/>
            <person name="Valdes J.H."/>
            <person name="Van Kan J.A.L."/>
        </authorList>
    </citation>
    <scope>NUCLEOTIDE SEQUENCE [LARGE SCALE GENOMIC DNA]</scope>
    <source>
        <strain evidence="2 3">Bh0001</strain>
    </source>
</reference>
<evidence type="ECO:0000313" key="2">
    <source>
        <dbReference type="EMBL" id="TGO36605.1"/>
    </source>
</evidence>
<dbReference type="InterPro" id="IPR000210">
    <property type="entry name" value="BTB/POZ_dom"/>
</dbReference>
<evidence type="ECO:0000259" key="1">
    <source>
        <dbReference type="PROSITE" id="PS50097"/>
    </source>
</evidence>
<evidence type="ECO:0000313" key="3">
    <source>
        <dbReference type="Proteomes" id="UP000297814"/>
    </source>
</evidence>
<dbReference type="PROSITE" id="PS50097">
    <property type="entry name" value="BTB"/>
    <property type="match status" value="1"/>
</dbReference>
<protein>
    <recommendedName>
        <fullName evidence="1">BTB domain-containing protein</fullName>
    </recommendedName>
</protein>
<sequence length="260" mass="29364">MSRFLNLENISRILEGHPFWITTMSIPSKPSLMTPEALNETVTLYVGSEEKKYIVHKKILCDQSEFFNAGLNNGFKEATDGEMYLPEDDPATFADLIEYLYRGALPYTDKITTRPMQELYCLAEKICMPLLMDKLIDAIMKAHAEKNYVGFDAARIQSIYENTHSASKLRLYASAALAFSIHFDFKNTVDSGMYIPLSKPCPEIFTDVLTIYVHRLSLMNFGGPLNGVKDAFGPYGFHVPSSDGACYKTVERSTKLDFNK</sequence>
<dbReference type="AlphaFoldDB" id="A0A4Z1GIS1"/>
<dbReference type="PANTHER" id="PTHR47843:SF7">
    <property type="entry name" value="BTB DOMAIN-CONTAINING PROTEIN"/>
    <property type="match status" value="1"/>
</dbReference>
<dbReference type="SUPFAM" id="SSF54695">
    <property type="entry name" value="POZ domain"/>
    <property type="match status" value="1"/>
</dbReference>
<dbReference type="Proteomes" id="UP000297814">
    <property type="component" value="Unassembled WGS sequence"/>
</dbReference>
<dbReference type="SMART" id="SM00225">
    <property type="entry name" value="BTB"/>
    <property type="match status" value="1"/>
</dbReference>